<reference evidence="4 5" key="1">
    <citation type="submission" date="2017-03" db="EMBL/GenBank/DDBJ databases">
        <title>Genome sequencing of Shewanella japonica KCTC 22435.</title>
        <authorList>
            <person name="Kim K.M."/>
        </authorList>
    </citation>
    <scope>NUCLEOTIDE SEQUENCE [LARGE SCALE GENOMIC DNA]</scope>
    <source>
        <strain evidence="4 5">KCTC 22435</strain>
    </source>
</reference>
<feature type="domain" description="ASCH" evidence="3">
    <location>
        <begin position="7"/>
        <end position="104"/>
    </location>
</feature>
<dbReference type="PIRSF" id="PIRSF029143">
    <property type="entry name" value="UCP029143"/>
    <property type="match status" value="1"/>
</dbReference>
<comment type="similarity">
    <text evidence="2">Belongs to the N(4)-acetylcytidine amidohydrolase family.</text>
</comment>
<dbReference type="SUPFAM" id="SSF88697">
    <property type="entry name" value="PUA domain-like"/>
    <property type="match status" value="1"/>
</dbReference>
<dbReference type="RefSeq" id="WP_055026540.1">
    <property type="nucleotide sequence ID" value="NZ_CP020472.1"/>
</dbReference>
<dbReference type="HAMAP" id="MF_00684">
    <property type="entry name" value="ac4C_amidohydr"/>
    <property type="match status" value="1"/>
</dbReference>
<name>A0ABM6JNM8_9GAMM</name>
<proteinExistence type="inferred from homology"/>
<dbReference type="EC" id="3.5.1.135" evidence="2"/>
<feature type="active site" description="Proton donor" evidence="2">
    <location>
        <position position="75"/>
    </location>
</feature>
<accession>A0ABM6JNM8</accession>
<comment type="catalytic activity">
    <reaction evidence="2">
        <text>N(4)-acetylcytosine + H2O = cytosine + acetate + H(+)</text>
        <dbReference type="Rhea" id="RHEA:62940"/>
        <dbReference type="ChEBI" id="CHEBI:15377"/>
        <dbReference type="ChEBI" id="CHEBI:15378"/>
        <dbReference type="ChEBI" id="CHEBI:16040"/>
        <dbReference type="ChEBI" id="CHEBI:30089"/>
        <dbReference type="ChEBI" id="CHEBI:146134"/>
        <dbReference type="EC" id="3.5.1.135"/>
    </reaction>
</comment>
<dbReference type="InterPro" id="IPR015947">
    <property type="entry name" value="PUA-like_sf"/>
</dbReference>
<dbReference type="SMART" id="SM01022">
    <property type="entry name" value="ASCH"/>
    <property type="match status" value="1"/>
</dbReference>
<evidence type="ECO:0000259" key="3">
    <source>
        <dbReference type="SMART" id="SM01022"/>
    </source>
</evidence>
<dbReference type="CDD" id="cd06552">
    <property type="entry name" value="ASCH_yqfb_like"/>
    <property type="match status" value="1"/>
</dbReference>
<dbReference type="PANTHER" id="PTHR38088">
    <property type="entry name" value="UCP029143 FAMILY PROTEIN"/>
    <property type="match status" value="1"/>
</dbReference>
<comment type="function">
    <text evidence="2">Catalyzes the hydrolysis of N(4)-acetylcytidine (ac4C).</text>
</comment>
<keyword evidence="1 2" id="KW-0378">Hydrolase</keyword>
<dbReference type="InterPro" id="IPR007374">
    <property type="entry name" value="ASCH_domain"/>
</dbReference>
<comment type="catalytic activity">
    <reaction evidence="2">
        <text>N(4)-acetylcytidine + H2O = cytidine + acetate + H(+)</text>
        <dbReference type="Rhea" id="RHEA:62932"/>
        <dbReference type="ChEBI" id="CHEBI:15377"/>
        <dbReference type="ChEBI" id="CHEBI:15378"/>
        <dbReference type="ChEBI" id="CHEBI:17562"/>
        <dbReference type="ChEBI" id="CHEBI:30089"/>
        <dbReference type="ChEBI" id="CHEBI:70989"/>
        <dbReference type="EC" id="3.5.1.135"/>
    </reaction>
</comment>
<dbReference type="InterPro" id="IPR008314">
    <property type="entry name" value="AC4CH"/>
</dbReference>
<dbReference type="PANTHER" id="PTHR38088:SF2">
    <property type="entry name" value="UCP029143 FAMILY PROTEIN"/>
    <property type="match status" value="1"/>
</dbReference>
<gene>
    <name evidence="4" type="ORF">SJ2017_2661</name>
</gene>
<evidence type="ECO:0000313" key="5">
    <source>
        <dbReference type="Proteomes" id="UP000191820"/>
    </source>
</evidence>
<dbReference type="Proteomes" id="UP000191820">
    <property type="component" value="Chromosome"/>
</dbReference>
<dbReference type="Gene3D" id="2.30.130.30">
    <property type="entry name" value="Hypothetical protein"/>
    <property type="match status" value="1"/>
</dbReference>
<dbReference type="NCBIfam" id="NF003443">
    <property type="entry name" value="PRK04980.1"/>
    <property type="match status" value="1"/>
</dbReference>
<organism evidence="4 5">
    <name type="scientific">Shewanella japonica</name>
    <dbReference type="NCBI Taxonomy" id="93973"/>
    <lineage>
        <taxon>Bacteria</taxon>
        <taxon>Pseudomonadati</taxon>
        <taxon>Pseudomonadota</taxon>
        <taxon>Gammaproteobacteria</taxon>
        <taxon>Alteromonadales</taxon>
        <taxon>Shewanellaceae</taxon>
        <taxon>Shewanella</taxon>
    </lineage>
</organism>
<keyword evidence="5" id="KW-1185">Reference proteome</keyword>
<protein>
    <recommendedName>
        <fullName evidence="2">N(4)-acetylcytidine amidohydrolase</fullName>
        <shortName evidence="2">ac4C amidohydrolase</shortName>
        <ecNumber evidence="2">3.5.1.135</ecNumber>
    </recommendedName>
</protein>
<evidence type="ECO:0000256" key="1">
    <source>
        <dbReference type="ARBA" id="ARBA00022801"/>
    </source>
</evidence>
<dbReference type="EMBL" id="CP020472">
    <property type="protein sequence ID" value="ARD22948.1"/>
    <property type="molecule type" value="Genomic_DNA"/>
</dbReference>
<feature type="active site" description="Nucleophile" evidence="2">
    <location>
        <position position="25"/>
    </location>
</feature>
<evidence type="ECO:0000256" key="2">
    <source>
        <dbReference type="HAMAP-Rule" id="MF_00684"/>
    </source>
</evidence>
<dbReference type="Pfam" id="PF04266">
    <property type="entry name" value="ASCH"/>
    <property type="match status" value="1"/>
</dbReference>
<sequence length="104" mass="12074">MPELTPISFFSRFEEDILSGAKTITLRDESEAHFIEGETLSVSTFEDERWFCNIKVISIKKVAFHQLDDTHAMQENMPLDMLKSLIQEVYPGVEQLYEIKFSLV</sequence>
<feature type="active site" description="Proton acceptor" evidence="2">
    <location>
        <position position="22"/>
    </location>
</feature>
<comment type="catalytic activity">
    <reaction evidence="2">
        <text>N(4)-acetyl-2'-deoxycytidine + H2O = 2'-deoxycytidine + acetate + H(+)</text>
        <dbReference type="Rhea" id="RHEA:62936"/>
        <dbReference type="ChEBI" id="CHEBI:15377"/>
        <dbReference type="ChEBI" id="CHEBI:15378"/>
        <dbReference type="ChEBI" id="CHEBI:15698"/>
        <dbReference type="ChEBI" id="CHEBI:30089"/>
        <dbReference type="ChEBI" id="CHEBI:146133"/>
        <dbReference type="EC" id="3.5.1.135"/>
    </reaction>
</comment>
<evidence type="ECO:0000313" key="4">
    <source>
        <dbReference type="EMBL" id="ARD22948.1"/>
    </source>
</evidence>